<reference evidence="1 2" key="1">
    <citation type="submission" date="2016-01" db="EMBL/GenBank/DDBJ databases">
        <title>Genome sequencing of Roseivirga spongicola UST030701-084.</title>
        <authorList>
            <person name="Selvaratnam C."/>
            <person name="Thevarajoo S."/>
            <person name="Goh K.M."/>
            <person name="Ee R."/>
            <person name="Chan K.-G."/>
            <person name="Chong C.S."/>
        </authorList>
    </citation>
    <scope>NUCLEOTIDE SEQUENCE [LARGE SCALE GENOMIC DNA]</scope>
    <source>
        <strain evidence="1 2">UST030701-084</strain>
    </source>
</reference>
<dbReference type="RefSeq" id="WP_068222568.1">
    <property type="nucleotide sequence ID" value="NZ_LRPC01000028.1"/>
</dbReference>
<name>A0A150X4S3_9BACT</name>
<dbReference type="STRING" id="333140.AWW68_13850"/>
<dbReference type="AlphaFoldDB" id="A0A150X4S3"/>
<evidence type="ECO:0000313" key="2">
    <source>
        <dbReference type="Proteomes" id="UP000075606"/>
    </source>
</evidence>
<evidence type="ECO:0000313" key="1">
    <source>
        <dbReference type="EMBL" id="KYG73759.1"/>
    </source>
</evidence>
<dbReference type="EMBL" id="LRPC01000028">
    <property type="protein sequence ID" value="KYG73759.1"/>
    <property type="molecule type" value="Genomic_DNA"/>
</dbReference>
<evidence type="ECO:0008006" key="3">
    <source>
        <dbReference type="Google" id="ProtNLM"/>
    </source>
</evidence>
<comment type="caution">
    <text evidence="1">The sequence shown here is derived from an EMBL/GenBank/DDBJ whole genome shotgun (WGS) entry which is preliminary data.</text>
</comment>
<dbReference type="Proteomes" id="UP000075606">
    <property type="component" value="Unassembled WGS sequence"/>
</dbReference>
<keyword evidence="2" id="KW-1185">Reference proteome</keyword>
<protein>
    <recommendedName>
        <fullName evidence="3">Lipocalin-like domain-containing protein</fullName>
    </recommendedName>
</protein>
<gene>
    <name evidence="1" type="ORF">AWW68_13850</name>
</gene>
<organism evidence="1 2">
    <name type="scientific">Roseivirga spongicola</name>
    <dbReference type="NCBI Taxonomy" id="333140"/>
    <lineage>
        <taxon>Bacteria</taxon>
        <taxon>Pseudomonadati</taxon>
        <taxon>Bacteroidota</taxon>
        <taxon>Cytophagia</taxon>
        <taxon>Cytophagales</taxon>
        <taxon>Roseivirgaceae</taxon>
        <taxon>Roseivirga</taxon>
    </lineage>
</organism>
<proteinExistence type="predicted"/>
<sequence length="156" mass="17288">MKRTIIVFGLASLALIIGACGYNVSNPDDILVGKYEVTSIEISGCDNPNDNFSSSSKDFGCSIEGHYQTCNSITLELTNDRAYILSRNTRTIDKRIGTVLNERQPLVGYYSFDGDQLRICFNGNCNGAIWQLDDNYLNLNIQQANGCTETILANKR</sequence>
<accession>A0A150X4S3</accession>
<dbReference type="PROSITE" id="PS51257">
    <property type="entry name" value="PROKAR_LIPOPROTEIN"/>
    <property type="match status" value="1"/>
</dbReference>